<keyword evidence="1" id="KW-0732">Signal</keyword>
<dbReference type="OrthoDB" id="8300585at2759"/>
<name>A0A8J2RTR8_9CRUS</name>
<keyword evidence="3" id="KW-1185">Reference proteome</keyword>
<organism evidence="2 3">
    <name type="scientific">Daphnia galeata</name>
    <dbReference type="NCBI Taxonomy" id="27404"/>
    <lineage>
        <taxon>Eukaryota</taxon>
        <taxon>Metazoa</taxon>
        <taxon>Ecdysozoa</taxon>
        <taxon>Arthropoda</taxon>
        <taxon>Crustacea</taxon>
        <taxon>Branchiopoda</taxon>
        <taxon>Diplostraca</taxon>
        <taxon>Cladocera</taxon>
        <taxon>Anomopoda</taxon>
        <taxon>Daphniidae</taxon>
        <taxon>Daphnia</taxon>
    </lineage>
</organism>
<accession>A0A8J2RTR8</accession>
<sequence>MKFLVILVALIAVAAGQMALPFGPYAAGVSYSSPFTFASSPAMAYGAVPPAYSGVPVPYTGAPVYVAPGPISYQTGAKVVAKYEPVEQHGYQIAY</sequence>
<proteinExistence type="predicted"/>
<comment type="caution">
    <text evidence="2">The sequence shown here is derived from an EMBL/GenBank/DDBJ whole genome shotgun (WGS) entry which is preliminary data.</text>
</comment>
<feature type="signal peptide" evidence="1">
    <location>
        <begin position="1"/>
        <end position="16"/>
    </location>
</feature>
<evidence type="ECO:0000313" key="2">
    <source>
        <dbReference type="EMBL" id="CAH0107100.1"/>
    </source>
</evidence>
<protein>
    <recommendedName>
        <fullName evidence="4">Cuticular protein</fullName>
    </recommendedName>
</protein>
<dbReference type="AlphaFoldDB" id="A0A8J2RTR8"/>
<evidence type="ECO:0008006" key="4">
    <source>
        <dbReference type="Google" id="ProtNLM"/>
    </source>
</evidence>
<gene>
    <name evidence="2" type="ORF">DGAL_LOCUS10387</name>
</gene>
<reference evidence="2" key="1">
    <citation type="submission" date="2021-11" db="EMBL/GenBank/DDBJ databases">
        <authorList>
            <person name="Schell T."/>
        </authorList>
    </citation>
    <scope>NUCLEOTIDE SEQUENCE</scope>
    <source>
        <strain evidence="2">M5</strain>
    </source>
</reference>
<dbReference type="Proteomes" id="UP000789390">
    <property type="component" value="Unassembled WGS sequence"/>
</dbReference>
<evidence type="ECO:0000313" key="3">
    <source>
        <dbReference type="Proteomes" id="UP000789390"/>
    </source>
</evidence>
<feature type="chain" id="PRO_5035298423" description="Cuticular protein" evidence="1">
    <location>
        <begin position="17"/>
        <end position="95"/>
    </location>
</feature>
<dbReference type="EMBL" id="CAKKLH010000257">
    <property type="protein sequence ID" value="CAH0107100.1"/>
    <property type="molecule type" value="Genomic_DNA"/>
</dbReference>
<evidence type="ECO:0000256" key="1">
    <source>
        <dbReference type="SAM" id="SignalP"/>
    </source>
</evidence>